<keyword evidence="6" id="KW-0175">Coiled coil</keyword>
<keyword evidence="5" id="KW-0067">ATP-binding</keyword>
<comment type="caution">
    <text evidence="10">The sequence shown here is derived from an EMBL/GenBank/DDBJ whole genome shotgun (WGS) entry which is preliminary data.</text>
</comment>
<feature type="domain" description="Protein kinase" evidence="9">
    <location>
        <begin position="487"/>
        <end position="767"/>
    </location>
</feature>
<reference evidence="10" key="1">
    <citation type="journal article" date="2014" name="Int. J. Syst. Evol. Microbiol.">
        <title>Complete genome sequence of Corynebacterium casei LMG S-19264T (=DSM 44701T), isolated from a smear-ripened cheese.</title>
        <authorList>
            <consortium name="US DOE Joint Genome Institute (JGI-PGF)"/>
            <person name="Walter F."/>
            <person name="Albersmeier A."/>
            <person name="Kalinowski J."/>
            <person name="Ruckert C."/>
        </authorList>
    </citation>
    <scope>NUCLEOTIDE SEQUENCE</scope>
    <source>
        <strain evidence="10">VKM Ac-2007</strain>
    </source>
</reference>
<dbReference type="Pfam" id="PF00069">
    <property type="entry name" value="Pkinase"/>
    <property type="match status" value="1"/>
</dbReference>
<feature type="coiled-coil region" evidence="6">
    <location>
        <begin position="250"/>
        <end position="277"/>
    </location>
</feature>
<feature type="transmembrane region" description="Helical" evidence="8">
    <location>
        <begin position="82"/>
        <end position="104"/>
    </location>
</feature>
<evidence type="ECO:0000256" key="4">
    <source>
        <dbReference type="ARBA" id="ARBA00022777"/>
    </source>
</evidence>
<dbReference type="SUPFAM" id="SSF56112">
    <property type="entry name" value="Protein kinase-like (PK-like)"/>
    <property type="match status" value="1"/>
</dbReference>
<feature type="compositionally biased region" description="Polar residues" evidence="7">
    <location>
        <begin position="424"/>
        <end position="436"/>
    </location>
</feature>
<protein>
    <recommendedName>
        <fullName evidence="1">non-specific serine/threonine protein kinase</fullName>
        <ecNumber evidence="1">2.7.11.1</ecNumber>
    </recommendedName>
</protein>
<evidence type="ECO:0000256" key="3">
    <source>
        <dbReference type="ARBA" id="ARBA00022741"/>
    </source>
</evidence>
<dbReference type="SMART" id="SM00220">
    <property type="entry name" value="S_TKc"/>
    <property type="match status" value="1"/>
</dbReference>
<dbReference type="CDD" id="cd14014">
    <property type="entry name" value="STKc_PknB_like"/>
    <property type="match status" value="1"/>
</dbReference>
<dbReference type="InterPro" id="IPR050660">
    <property type="entry name" value="NEK_Ser/Thr_kinase"/>
</dbReference>
<feature type="compositionally biased region" description="Gly residues" evidence="7">
    <location>
        <begin position="837"/>
        <end position="863"/>
    </location>
</feature>
<dbReference type="InterPro" id="IPR000719">
    <property type="entry name" value="Prot_kinase_dom"/>
</dbReference>
<evidence type="ECO:0000313" key="10">
    <source>
        <dbReference type="EMBL" id="GLK07009.1"/>
    </source>
</evidence>
<feature type="compositionally biased region" description="Basic and acidic residues" evidence="7">
    <location>
        <begin position="449"/>
        <end position="459"/>
    </location>
</feature>
<dbReference type="GO" id="GO:0005524">
    <property type="term" value="F:ATP binding"/>
    <property type="evidence" value="ECO:0007669"/>
    <property type="project" value="UniProtKB-KW"/>
</dbReference>
<dbReference type="PANTHER" id="PTHR43671:SF13">
    <property type="entry name" value="SERINE_THREONINE-PROTEIN KINASE NEK2"/>
    <property type="match status" value="1"/>
</dbReference>
<dbReference type="EMBL" id="BSEV01000001">
    <property type="protein sequence ID" value="GLK07009.1"/>
    <property type="molecule type" value="Genomic_DNA"/>
</dbReference>
<keyword evidence="8" id="KW-0812">Transmembrane</keyword>
<evidence type="ECO:0000256" key="5">
    <source>
        <dbReference type="ARBA" id="ARBA00022840"/>
    </source>
</evidence>
<evidence type="ECO:0000259" key="9">
    <source>
        <dbReference type="PROSITE" id="PS50011"/>
    </source>
</evidence>
<dbReference type="InterPro" id="IPR025519">
    <property type="entry name" value="DUF4407"/>
</dbReference>
<keyword evidence="4" id="KW-0418">Kinase</keyword>
<feature type="transmembrane region" description="Helical" evidence="8">
    <location>
        <begin position="57"/>
        <end position="76"/>
    </location>
</feature>
<sequence>MINGLFPNGSTHVDTTPDHGGGGSPRRSVFRRFGDFLIFVTGGVPRLIGGTHERHRFVTLGALMLLTAGMAVYSAASVAAMGLSLPVVTMLPVGLFFAAFVLMIDRSIVSHVSPLQEIPHQKPGSAPPAPADHPTPALVKTARTRSAATWVRVGIAVIASLLISEVLLLQIFSFRIGEQLALDKAAAADLRDKQVAVPYERKIKELQAAVDTRQKAVTKLEKAYDRATKEANCQLTGKCEGYDAGPGDLYKAALARQKTLEKKVSRAQDALETLRGENKRQISTLRAEQRKKAKEVSGLTEGGYDLLDRERAFLEITAKNGEVLVWRILLTLLLLGVDLAPVLLKATLKHTVHDQRVRSDQLEQIDREMVLLNGKIVRHRGDGEVTLQAIAYEHARKHAWLEAQHELVKVTIKEWLRVQKQNPPSFRSPVNLSTPTAPLWSDGNVGADHGPRSPRRPDPGHQVFHQPSVPDGHDHTPIMVLNDRWCVYESLNADSSDMAGLYKAYELANPGRTVVAKVFHQAQNDPKRFRTFLREVRGMRLSNPHIGEIIDSGQDRKSKAVYLVSPLYRPGSLNLYVQRQLGAGVPLKWSLWVLDQVLAGLEAAGMSNIIHLDIKPQNIVLDGPSNVRIIDWGMSQLHEAGQSVSTVFPGGTKWFASPEQLGDGDATPNSLSDLYGVGALAYWLLTGMPPLRREVGADANGDILQARRLMEAGVRPERVDRLVPGLPRELGELVDRWLSHRPADRAPEGLTPTAALGWARQRLNETLGVVPDMRVGLTVHRRADEAAEAGRREANEAQAPRIVPEDRLVATGLPSQPVDSVGFVGSDTSDGLAVPDGSGGVDGSGTSSGLGDFGGLGGLGGEQGESPSN</sequence>
<dbReference type="InterPro" id="IPR011009">
    <property type="entry name" value="Kinase-like_dom_sf"/>
</dbReference>
<gene>
    <name evidence="10" type="ORF">GCM10017600_04140</name>
</gene>
<keyword evidence="8" id="KW-0472">Membrane</keyword>
<evidence type="ECO:0000256" key="2">
    <source>
        <dbReference type="ARBA" id="ARBA00022679"/>
    </source>
</evidence>
<feature type="region of interest" description="Disordered" evidence="7">
    <location>
        <begin position="1"/>
        <end position="25"/>
    </location>
</feature>
<evidence type="ECO:0000256" key="8">
    <source>
        <dbReference type="SAM" id="Phobius"/>
    </source>
</evidence>
<keyword evidence="2" id="KW-0808">Transferase</keyword>
<dbReference type="Proteomes" id="UP001143474">
    <property type="component" value="Unassembled WGS sequence"/>
</dbReference>
<feature type="transmembrane region" description="Helical" evidence="8">
    <location>
        <begin position="150"/>
        <end position="172"/>
    </location>
</feature>
<organism evidence="10 11">
    <name type="scientific">Streptosporangium carneum</name>
    <dbReference type="NCBI Taxonomy" id="47481"/>
    <lineage>
        <taxon>Bacteria</taxon>
        <taxon>Bacillati</taxon>
        <taxon>Actinomycetota</taxon>
        <taxon>Actinomycetes</taxon>
        <taxon>Streptosporangiales</taxon>
        <taxon>Streptosporangiaceae</taxon>
        <taxon>Streptosporangium</taxon>
    </lineage>
</organism>
<dbReference type="PROSITE" id="PS50011">
    <property type="entry name" value="PROTEIN_KINASE_DOM"/>
    <property type="match status" value="1"/>
</dbReference>
<accession>A0A9W6HX63</accession>
<evidence type="ECO:0000256" key="6">
    <source>
        <dbReference type="SAM" id="Coils"/>
    </source>
</evidence>
<feature type="region of interest" description="Disordered" evidence="7">
    <location>
        <begin position="424"/>
        <end position="472"/>
    </location>
</feature>
<dbReference type="AlphaFoldDB" id="A0A9W6HX63"/>
<dbReference type="Gene3D" id="1.10.510.10">
    <property type="entry name" value="Transferase(Phosphotransferase) domain 1"/>
    <property type="match status" value="1"/>
</dbReference>
<dbReference type="PROSITE" id="PS00108">
    <property type="entry name" value="PROTEIN_KINASE_ST"/>
    <property type="match status" value="1"/>
</dbReference>
<reference evidence="10" key="2">
    <citation type="submission" date="2023-01" db="EMBL/GenBank/DDBJ databases">
        <authorList>
            <person name="Sun Q."/>
            <person name="Evtushenko L."/>
        </authorList>
    </citation>
    <scope>NUCLEOTIDE SEQUENCE</scope>
    <source>
        <strain evidence="10">VKM Ac-2007</strain>
    </source>
</reference>
<keyword evidence="11" id="KW-1185">Reference proteome</keyword>
<evidence type="ECO:0000256" key="1">
    <source>
        <dbReference type="ARBA" id="ARBA00012513"/>
    </source>
</evidence>
<dbReference type="InterPro" id="IPR008271">
    <property type="entry name" value="Ser/Thr_kinase_AS"/>
</dbReference>
<name>A0A9W6HX63_9ACTN</name>
<feature type="region of interest" description="Disordered" evidence="7">
    <location>
        <begin position="819"/>
        <end position="869"/>
    </location>
</feature>
<dbReference type="EC" id="2.7.11.1" evidence="1"/>
<keyword evidence="8" id="KW-1133">Transmembrane helix</keyword>
<keyword evidence="3" id="KW-0547">Nucleotide-binding</keyword>
<dbReference type="PANTHER" id="PTHR43671">
    <property type="entry name" value="SERINE/THREONINE-PROTEIN KINASE NEK"/>
    <property type="match status" value="1"/>
</dbReference>
<dbReference type="Pfam" id="PF14362">
    <property type="entry name" value="DUF4407"/>
    <property type="match status" value="1"/>
</dbReference>
<dbReference type="RefSeq" id="WP_271215584.1">
    <property type="nucleotide sequence ID" value="NZ_BAAAVD010000006.1"/>
</dbReference>
<evidence type="ECO:0000313" key="11">
    <source>
        <dbReference type="Proteomes" id="UP001143474"/>
    </source>
</evidence>
<evidence type="ECO:0000256" key="7">
    <source>
        <dbReference type="SAM" id="MobiDB-lite"/>
    </source>
</evidence>
<proteinExistence type="predicted"/>
<dbReference type="GO" id="GO:0004674">
    <property type="term" value="F:protein serine/threonine kinase activity"/>
    <property type="evidence" value="ECO:0007669"/>
    <property type="project" value="UniProtKB-EC"/>
</dbReference>